<dbReference type="InterPro" id="IPR029052">
    <property type="entry name" value="Metallo-depent_PP-like"/>
</dbReference>
<dbReference type="InterPro" id="IPR018711">
    <property type="entry name" value="NAGPA"/>
</dbReference>
<dbReference type="Proteomes" id="UP001596283">
    <property type="component" value="Unassembled WGS sequence"/>
</dbReference>
<dbReference type="InterPro" id="IPR003961">
    <property type="entry name" value="FN3_dom"/>
</dbReference>
<feature type="compositionally biased region" description="Basic and acidic residues" evidence="2">
    <location>
        <begin position="284"/>
        <end position="302"/>
    </location>
</feature>
<keyword evidence="1 3" id="KW-0732">Signal</keyword>
<dbReference type="InterPro" id="IPR004843">
    <property type="entry name" value="Calcineurin-like_PHP"/>
</dbReference>
<feature type="chain" id="PRO_5046675099" evidence="3">
    <location>
        <begin position="29"/>
        <end position="1740"/>
    </location>
</feature>
<feature type="region of interest" description="Disordered" evidence="2">
    <location>
        <begin position="279"/>
        <end position="302"/>
    </location>
</feature>
<keyword evidence="8" id="KW-0378">Hydrolase</keyword>
<dbReference type="Gene3D" id="3.60.21.10">
    <property type="match status" value="1"/>
</dbReference>
<accession>A0ABW1TK21</accession>
<evidence type="ECO:0000259" key="7">
    <source>
        <dbReference type="Pfam" id="PF19087"/>
    </source>
</evidence>
<dbReference type="Pfam" id="PF09992">
    <property type="entry name" value="NAGPA"/>
    <property type="match status" value="1"/>
</dbReference>
<evidence type="ECO:0000256" key="3">
    <source>
        <dbReference type="SAM" id="SignalP"/>
    </source>
</evidence>
<protein>
    <submittedName>
        <fullName evidence="8">Phosphodiester glycosidase family protein</fullName>
    </submittedName>
</protein>
<feature type="domain" description="Phosphodiester glycosidase" evidence="5">
    <location>
        <begin position="131"/>
        <end position="309"/>
    </location>
</feature>
<dbReference type="GO" id="GO:0016798">
    <property type="term" value="F:hydrolase activity, acting on glycosyl bonds"/>
    <property type="evidence" value="ECO:0007669"/>
    <property type="project" value="UniProtKB-KW"/>
</dbReference>
<dbReference type="Pfam" id="PF19087">
    <property type="entry name" value="DUF5776"/>
    <property type="match status" value="2"/>
</dbReference>
<sequence>MTTRGRQLRATLATALVLMPLLTPVAHAQTSMTHQVLASQVAAKTQAEPAKAVDVKGNTIEQTGNQLASGISEKKITYKNTAGDRTVMHAVSVDLKDKTAGLYAGTLDDSKDIGLQTVRGEAEAAIKNGHQVVAGLNADFFNMGTGEPSGNVVKDGTEIHAAKANSGEAFFGVKKNGEAMIGDQGQYDAVKGDLQQALGGLGILVKQGVVQTGLTQYGDNFAARSAVGIRQDGTVFFVTVDGKQSPYSNGMTTAELAETMKDQGAVEALNLDGGGSATYLSRTPGDKDLSLKNKPSDGEERKVANSWLITTTEKSDHTFDRAQVSPKDQVYTPESTINFTAKGVDKAGYDAELPVDTTWSLQDKGLGEIDAKTGAFKSNGKTGDVTANLIHDGKTVGQATVTVATPDAIEFLNKKLSLKTDFVSSLGMTARYKGRDVTLKTGDIAWALPAELGTIDDQNQLHTAGKHAKGTITATVAGTKISESLEVQIGQLPVVLYDFEKGLDDWKVSGSGRGEENSLSLASPEDGQVRFGDHAMEVKFDFTTGQKGTTLGAYAGPEDKKEIPGVPTAIGMWVYATPEAQGYWLRSQIYDGKGSHQGLNFTDQVNGINWTGWKYVEAEIPASYQGPYSTFPKQVVRMMALKSGKPGGSPQTKGSIYVDNIRAVYGANVDDLKSPIVDNISVDGKTFKDGNITITTKVHDDKNDPNMSGIDWEKNKIYVDGQDLTGDSTKYTFDPDGTFTLKGYQYANGTHHIKVSVYDKFGNRTDKDAYFEVHTSNQTGINLEVAKNASAKLGSTVGFDIMAENLAKVKSGEFVINIGKGFPVKDVKFAVDSKDNTVEYDKNTGILKLHVKDNTTGKGTNKSLAHVTLDVPTDTEADAKLVLQLTNGTAEFVDASSNADMLSTFASKPTHINIEASYQVKLGQMIVGAAGMLTVTDTHNKPVGGAVVTMKMADGKTVEVGKTNSQGQLKSDKLTKTPGKFTLTATIGSHSSFPTPAQAFAPEKSDTPSNLLTGATQDPTTQKTITWFSNPIVGKQAAIMQIAPTKDYTAKKEKAFKDYKGEQKTFTYVSDSKAIRVNSVTAKGLQPGTEYTFRVGNGEKWSAPRQFKTLTDSKKLSFNIFGDTQVSNATQLADFDKIIERLETSKNKPDFALHVGDFNDDQAVFNEADITSQMFDKHPVYDSLDMIHVLGNHEYMGDDGSKATAMLGTPSHNGAPVNKKGTFSVDYGNMHIASLGWTNNVDEMKQELDWLRQDMQASNKTWKIVATHQPPYNKNPSDSESTMFRKMLPPVCDELGIDVVFSGHDHSYGRTKKLFDNKENPTKGTTYLAAGHTGDKTYDILPNEPDAWKFLQNEKDKNQKVYLTAEVNDKEMKIVTRDPDGKEVDAVDLVANKHPQTITGGNNGQGGGQTNGGTDVGKPTPPTKPTEPGKPTPPTKPTEPGKPTPPTKPTEPGKPTPPTKPTEPGKPTPPTKPTEPGKPTPPTKPGKPTSSTSSTKPTVPVKPVTPVDSSKPTTTASAHKKSVPAVVTAVKGMALYRKPDFSKAGRLIAYRQQAQMHQPQFKVLGMAKSKAGHLRYHVRDMNKKSKSYGKTGYITASSKYVQSAEYTKAVKLVTVINAKGLNAYSNGKLAGKTKHHYHQGQVLNVKRIVRQNGKYRFQLANKQYISANKQDVRTGKHTQPKTVTVKQSINLYRDVNFKHKLHQVSAKTVLKVTGWDYSSKGVFHYRVAGGYVTASHTLVK</sequence>
<dbReference type="PANTHER" id="PTHR22953:SF153">
    <property type="entry name" value="PURPLE ACID PHOSPHATASE"/>
    <property type="match status" value="1"/>
</dbReference>
<feature type="signal peptide" evidence="3">
    <location>
        <begin position="1"/>
        <end position="28"/>
    </location>
</feature>
<dbReference type="EMBL" id="JBHSSI010000078">
    <property type="protein sequence ID" value="MFC6261819.1"/>
    <property type="molecule type" value="Genomic_DNA"/>
</dbReference>
<reference evidence="9" key="1">
    <citation type="journal article" date="2019" name="Int. J. Syst. Evol. Microbiol.">
        <title>The Global Catalogue of Microorganisms (GCM) 10K type strain sequencing project: providing services to taxonomists for standard genome sequencing and annotation.</title>
        <authorList>
            <consortium name="The Broad Institute Genomics Platform"/>
            <consortium name="The Broad Institute Genome Sequencing Center for Infectious Disease"/>
            <person name="Wu L."/>
            <person name="Ma J."/>
        </authorList>
    </citation>
    <scope>NUCLEOTIDE SEQUENCE [LARGE SCALE GENOMIC DNA]</scope>
    <source>
        <strain evidence="9">CCM 8908</strain>
    </source>
</reference>
<dbReference type="InterPro" id="IPR015914">
    <property type="entry name" value="PAPs_N"/>
</dbReference>
<feature type="compositionally biased region" description="Pro residues" evidence="2">
    <location>
        <begin position="1419"/>
        <end position="1485"/>
    </location>
</feature>
<feature type="compositionally biased region" description="Gly residues" evidence="2">
    <location>
        <begin position="1401"/>
        <end position="1415"/>
    </location>
</feature>
<evidence type="ECO:0000259" key="4">
    <source>
        <dbReference type="Pfam" id="PF00149"/>
    </source>
</evidence>
<proteinExistence type="predicted"/>
<dbReference type="PANTHER" id="PTHR22953">
    <property type="entry name" value="ACID PHOSPHATASE RELATED"/>
    <property type="match status" value="1"/>
</dbReference>
<feature type="compositionally biased region" description="Low complexity" evidence="2">
    <location>
        <begin position="1486"/>
        <end position="1512"/>
    </location>
</feature>
<evidence type="ECO:0000259" key="5">
    <source>
        <dbReference type="Pfam" id="PF09992"/>
    </source>
</evidence>
<evidence type="ECO:0000313" key="8">
    <source>
        <dbReference type="EMBL" id="MFC6261819.1"/>
    </source>
</evidence>
<feature type="region of interest" description="Disordered" evidence="2">
    <location>
        <begin position="1394"/>
        <end position="1522"/>
    </location>
</feature>
<dbReference type="Gene3D" id="2.60.40.380">
    <property type="entry name" value="Purple acid phosphatase-like, N-terminal"/>
    <property type="match status" value="1"/>
</dbReference>
<dbReference type="Gene3D" id="2.60.120.260">
    <property type="entry name" value="Galactose-binding domain-like"/>
    <property type="match status" value="1"/>
</dbReference>
<evidence type="ECO:0000256" key="1">
    <source>
        <dbReference type="ARBA" id="ARBA00022729"/>
    </source>
</evidence>
<organism evidence="8 9">
    <name type="scientific">Levilactobacillus fujinensis</name>
    <dbReference type="NCBI Taxonomy" id="2486024"/>
    <lineage>
        <taxon>Bacteria</taxon>
        <taxon>Bacillati</taxon>
        <taxon>Bacillota</taxon>
        <taxon>Bacilli</taxon>
        <taxon>Lactobacillales</taxon>
        <taxon>Lactobacillaceae</taxon>
        <taxon>Levilactobacillus</taxon>
    </lineage>
</organism>
<dbReference type="RefSeq" id="WP_382333658.1">
    <property type="nucleotide sequence ID" value="NZ_JBHSSI010000078.1"/>
</dbReference>
<gene>
    <name evidence="8" type="ORF">ACFP1C_12825</name>
</gene>
<comment type="caution">
    <text evidence="8">The sequence shown here is derived from an EMBL/GenBank/DDBJ whole genome shotgun (WGS) entry which is preliminary data.</text>
</comment>
<feature type="domain" description="Calcineurin-like phosphoesterase" evidence="4">
    <location>
        <begin position="1118"/>
        <end position="1308"/>
    </location>
</feature>
<feature type="domain" description="DUF5776" evidence="7">
    <location>
        <begin position="1678"/>
        <end position="1739"/>
    </location>
</feature>
<dbReference type="SUPFAM" id="SSF49363">
    <property type="entry name" value="Purple acid phosphatase, N-terminal domain"/>
    <property type="match status" value="1"/>
</dbReference>
<evidence type="ECO:0000259" key="6">
    <source>
        <dbReference type="Pfam" id="PF16656"/>
    </source>
</evidence>
<evidence type="ECO:0000256" key="2">
    <source>
        <dbReference type="SAM" id="MobiDB-lite"/>
    </source>
</evidence>
<name>A0ABW1TK21_9LACO</name>
<feature type="domain" description="Purple acid phosphatase N-terminal" evidence="6">
    <location>
        <begin position="1015"/>
        <end position="1109"/>
    </location>
</feature>
<dbReference type="CDD" id="cd00063">
    <property type="entry name" value="FN3"/>
    <property type="match status" value="1"/>
</dbReference>
<evidence type="ECO:0000313" key="9">
    <source>
        <dbReference type="Proteomes" id="UP001596283"/>
    </source>
</evidence>
<dbReference type="InterPro" id="IPR044081">
    <property type="entry name" value="DUF5776"/>
</dbReference>
<dbReference type="Pfam" id="PF00149">
    <property type="entry name" value="Metallophos"/>
    <property type="match status" value="1"/>
</dbReference>
<keyword evidence="9" id="KW-1185">Reference proteome</keyword>
<dbReference type="InterPro" id="IPR008963">
    <property type="entry name" value="Purple_acid_Pase-like_N"/>
</dbReference>
<dbReference type="Pfam" id="PF16656">
    <property type="entry name" value="Pur_ac_phosph_N"/>
    <property type="match status" value="1"/>
</dbReference>
<feature type="domain" description="DUF5776" evidence="7">
    <location>
        <begin position="1606"/>
        <end position="1670"/>
    </location>
</feature>
<dbReference type="SUPFAM" id="SSF56300">
    <property type="entry name" value="Metallo-dependent phosphatases"/>
    <property type="match status" value="1"/>
</dbReference>
<dbReference type="InterPro" id="IPR039331">
    <property type="entry name" value="PAPs-like"/>
</dbReference>
<keyword evidence="8" id="KW-0326">Glycosidase</keyword>